<dbReference type="InterPro" id="IPR011333">
    <property type="entry name" value="SKP1/BTB/POZ_sf"/>
</dbReference>
<evidence type="ECO:0000313" key="3">
    <source>
        <dbReference type="Proteomes" id="UP000663845"/>
    </source>
</evidence>
<dbReference type="AlphaFoldDB" id="A0A814LX34"/>
<dbReference type="Pfam" id="PF02214">
    <property type="entry name" value="BTB_2"/>
    <property type="match status" value="1"/>
</dbReference>
<dbReference type="EMBL" id="CAJNOG010000201">
    <property type="protein sequence ID" value="CAF1068935.1"/>
    <property type="molecule type" value="Genomic_DNA"/>
</dbReference>
<dbReference type="Proteomes" id="UP000663845">
    <property type="component" value="Unassembled WGS sequence"/>
</dbReference>
<reference evidence="2" key="1">
    <citation type="submission" date="2021-02" db="EMBL/GenBank/DDBJ databases">
        <authorList>
            <person name="Nowell W R."/>
        </authorList>
    </citation>
    <scope>NUCLEOTIDE SEQUENCE</scope>
</reference>
<proteinExistence type="predicted"/>
<evidence type="ECO:0000313" key="2">
    <source>
        <dbReference type="EMBL" id="CAF1068935.1"/>
    </source>
</evidence>
<protein>
    <recommendedName>
        <fullName evidence="1">Potassium channel tetramerisation-type BTB domain-containing protein</fullName>
    </recommendedName>
</protein>
<accession>A0A814LX34</accession>
<organism evidence="2 3">
    <name type="scientific">Adineta steineri</name>
    <dbReference type="NCBI Taxonomy" id="433720"/>
    <lineage>
        <taxon>Eukaryota</taxon>
        <taxon>Metazoa</taxon>
        <taxon>Spiralia</taxon>
        <taxon>Gnathifera</taxon>
        <taxon>Rotifera</taxon>
        <taxon>Eurotatoria</taxon>
        <taxon>Bdelloidea</taxon>
        <taxon>Adinetida</taxon>
        <taxon>Adinetidae</taxon>
        <taxon>Adineta</taxon>
    </lineage>
</organism>
<dbReference type="PANTHER" id="PTHR14499">
    <property type="entry name" value="POTASSIUM CHANNEL TETRAMERIZATION DOMAIN-CONTAINING"/>
    <property type="match status" value="1"/>
</dbReference>
<gene>
    <name evidence="2" type="ORF">JYZ213_LOCUS19642</name>
</gene>
<dbReference type="Gene3D" id="3.30.710.10">
    <property type="entry name" value="Potassium Channel Kv1.1, Chain A"/>
    <property type="match status" value="1"/>
</dbReference>
<name>A0A814LX34_9BILA</name>
<evidence type="ECO:0000259" key="1">
    <source>
        <dbReference type="Pfam" id="PF02214"/>
    </source>
</evidence>
<feature type="domain" description="Potassium channel tetramerisation-type BTB" evidence="1">
    <location>
        <begin position="58"/>
        <end position="123"/>
    </location>
</feature>
<dbReference type="SUPFAM" id="SSF54695">
    <property type="entry name" value="POZ domain"/>
    <property type="match status" value="1"/>
</dbReference>
<sequence length="338" mass="38762">MMLYILLIIGLVIYEYPIFAYRVILKNITHGEDNFAIKKSIHNDRHMKKYESLTDDIIELNIGGQKMSTLRSTLTAVPNSKLSLMFSKDNTKTILPINKQGAVFFDYNPIYFNYLLDQLRTIKRMSKASGYQLQFSPPFINSHMNFTHMLVDLGLTPDYFLSPMEGTHINLTVNSLAGWQECYRSTYAVPFDLSVLTKACNGSRLLVACRPVNHKKMFTLAAIGEREDILHPCLPKQCKINTKSKKKNMKLLCSSRYQCITQAKRGVGWYHVNNQTWGFVRGSLSFVVNPCDASNLDSDYRLCWSSQLERKQGGGDRCGSAKNLQNSNKWERLIYYIN</sequence>
<dbReference type="PANTHER" id="PTHR14499:SF136">
    <property type="entry name" value="GH08630P"/>
    <property type="match status" value="1"/>
</dbReference>
<comment type="caution">
    <text evidence="2">The sequence shown here is derived from an EMBL/GenBank/DDBJ whole genome shotgun (WGS) entry which is preliminary data.</text>
</comment>
<dbReference type="GO" id="GO:0051260">
    <property type="term" value="P:protein homooligomerization"/>
    <property type="evidence" value="ECO:0007669"/>
    <property type="project" value="InterPro"/>
</dbReference>
<dbReference type="InterPro" id="IPR003131">
    <property type="entry name" value="T1-type_BTB"/>
</dbReference>